<feature type="region of interest" description="Disordered" evidence="1">
    <location>
        <begin position="30"/>
        <end position="67"/>
    </location>
</feature>
<organism evidence="2">
    <name type="scientific">Oikopleura dioica</name>
    <name type="common">Tunicate</name>
    <dbReference type="NCBI Taxonomy" id="34765"/>
    <lineage>
        <taxon>Eukaryota</taxon>
        <taxon>Metazoa</taxon>
        <taxon>Chordata</taxon>
        <taxon>Tunicata</taxon>
        <taxon>Appendicularia</taxon>
        <taxon>Copelata</taxon>
        <taxon>Oikopleuridae</taxon>
        <taxon>Oikopleura</taxon>
    </lineage>
</organism>
<feature type="region of interest" description="Disordered" evidence="1">
    <location>
        <begin position="967"/>
        <end position="1011"/>
    </location>
</feature>
<feature type="region of interest" description="Disordered" evidence="1">
    <location>
        <begin position="1656"/>
        <end position="1675"/>
    </location>
</feature>
<feature type="region of interest" description="Disordered" evidence="1">
    <location>
        <begin position="419"/>
        <end position="481"/>
    </location>
</feature>
<feature type="region of interest" description="Disordered" evidence="1">
    <location>
        <begin position="84"/>
        <end position="122"/>
    </location>
</feature>
<protein>
    <submittedName>
        <fullName evidence="2">Uncharacterized protein</fullName>
    </submittedName>
</protein>
<dbReference type="EMBL" id="FN653129">
    <property type="protein sequence ID" value="CBY12589.1"/>
    <property type="molecule type" value="Genomic_DNA"/>
</dbReference>
<dbReference type="InParanoid" id="E4XS41"/>
<feature type="region of interest" description="Disordered" evidence="1">
    <location>
        <begin position="600"/>
        <end position="634"/>
    </location>
</feature>
<evidence type="ECO:0000256" key="1">
    <source>
        <dbReference type="SAM" id="MobiDB-lite"/>
    </source>
</evidence>
<feature type="compositionally biased region" description="Acidic residues" evidence="1">
    <location>
        <begin position="994"/>
        <end position="1005"/>
    </location>
</feature>
<keyword evidence="3" id="KW-1185">Reference proteome</keyword>
<reference evidence="2" key="1">
    <citation type="journal article" date="2010" name="Science">
        <title>Plasticity of animal genome architecture unmasked by rapid evolution of a pelagic tunicate.</title>
        <authorList>
            <person name="Denoeud F."/>
            <person name="Henriet S."/>
            <person name="Mungpakdee S."/>
            <person name="Aury J.M."/>
            <person name="Da Silva C."/>
            <person name="Brinkmann H."/>
            <person name="Mikhaleva J."/>
            <person name="Olsen L.C."/>
            <person name="Jubin C."/>
            <person name="Canestro C."/>
            <person name="Bouquet J.M."/>
            <person name="Danks G."/>
            <person name="Poulain J."/>
            <person name="Campsteijn C."/>
            <person name="Adamski M."/>
            <person name="Cross I."/>
            <person name="Yadetie F."/>
            <person name="Muffato M."/>
            <person name="Louis A."/>
            <person name="Butcher S."/>
            <person name="Tsagkogeorga G."/>
            <person name="Konrad A."/>
            <person name="Singh S."/>
            <person name="Jensen M.F."/>
            <person name="Cong E.H."/>
            <person name="Eikeseth-Otteraa H."/>
            <person name="Noel B."/>
            <person name="Anthouard V."/>
            <person name="Porcel B.M."/>
            <person name="Kachouri-Lafond R."/>
            <person name="Nishino A."/>
            <person name="Ugolini M."/>
            <person name="Chourrout P."/>
            <person name="Nishida H."/>
            <person name="Aasland R."/>
            <person name="Huzurbazar S."/>
            <person name="Westhof E."/>
            <person name="Delsuc F."/>
            <person name="Lehrach H."/>
            <person name="Reinhardt R."/>
            <person name="Weissenbach J."/>
            <person name="Roy S.W."/>
            <person name="Artiguenave F."/>
            <person name="Postlethwait J.H."/>
            <person name="Manak J.R."/>
            <person name="Thompson E.M."/>
            <person name="Jaillon O."/>
            <person name="Du Pasquier L."/>
            <person name="Boudinot P."/>
            <person name="Liberles D.A."/>
            <person name="Volff J.N."/>
            <person name="Philippe H."/>
            <person name="Lenhard B."/>
            <person name="Roest Crollius H."/>
            <person name="Wincker P."/>
            <person name="Chourrout D."/>
        </authorList>
    </citation>
    <scope>NUCLEOTIDE SEQUENCE [LARGE SCALE GENOMIC DNA]</scope>
</reference>
<sequence>MERRPKWAWELAPWSESLWDYQYHANPLDHLLDPRRHDSTKISEPEPLSSTSKPKLDGPATGVSTRKPSLERMRYDERLYQLTFGRVQRRPPSPDNAHLDDDGCDSSSLPYRTHPYDQRKKYKPRTPTEQLHFERLNATQFKVYASKSDCDEQSDKWLRVGSLYHDHIEALHRQEQGDVSSTDQQGLRYQLEKRILENKAGPVSERWTKKQIRRGRYYVASLLESMTPDTEFYRADLFIYNTLNHDNLQSLGMDCLTTVFEQRDVTGKIRRDKPCQVLIQLSRFDNLCPLYEDRQLLRLMLGRGDELNSSSCLLSPLDAARMSQSMLILPRQERDLSVFKSTLSGAPIGLIMASSQISTQSVYSDEVTFPALPTAQLSYAPVKPTASLAERKNMQAAQSTAKSAATTYRATCANFPDRPVSPLIPDIPPRSSARQSPPPIVLIDEKPDSSAVHPSLHGSGSNPIPATPPRPETSPTSTSSPFERLQEAFSRIVEPIPPVSLEDFPSWLYIFATASADSEPEVLDPSLKFTVGDNVSSASAEYPAGFPSLSIPPPIHTCEPDPRTHYPPHYVHPPMALGVHLYDDYDSAVEDSDDDILRVYTPPPRFDTPSPDDSPRLFSGLQTPESAESPSDTVFQYPPIVDKLESSAPHATSTPTMAKAMISGSDTRTKYLQGPPGHRKPELEDFSLNEPAPIFTCETQQEHSSNLFFMFVSRIIYRGSRKELFMLSMSYPDAALYLNHARCLRGLTAAQKQRVIGPFTPEQVSAFRARFHPLRLKYTRRLEVFDRLYSIEIPDNGEDFKAFVPNTPPAFKYIAEKRLREVLFHRRYTDPDQLRFGQSTAEYVTESITETDEEMDSSDNDVFDPVTTDSSSFDVQDYVLNVATYSNGTSATGHYLGEIWGPYFDHGVLQDIPLDLSFDDFLEELDVQIKHGPIQVDPGLATVPLDDPSAEAALSWARNKLSEYSGSVQDLSVPPSLSDSDSNSSDEYSTTEDALTDSDDNEEDISVPLTGSVSGFTVKDYRFKDQEKVQRNLDRAGRERSTTQRSQFVLPSTVVLVPYGHHQHETTRKGQVTMDFLRSVSIHPVNDEMFLVDYDLAPETYLMFQSREFNRSMHELHNSVAGFSKEIGTLAQFVKMDTKTGIPYFPAGTLTKIFQQFLGPRTVTLGYQKLVSKAKIDSRSPIYPGVLNVLRGNVNLSLLPLTKLTSYAFLRKDSRFKDSTEVVSRPQIFYYTIKMLEPTHFSLTSQRHWVVLLSDVDVHSWTPVSSFALLCGKLEVILKNQRLSAPDAVPEKVGVAHYHPSRPGLPESFVLSASVGSFRPSEEQDSRCSPYFTRWLMRHNGRVLVTLFVGAVQREISPPKIQISPSQARKTGITADAYHAALADQRDLAKFYETRTAPDGRVVRVRRTDVFPKTLIGTYRPVYGPVKGSTEPALLFYEKVLWPGIGFDHRVINVEHPNYVSTMHGGRFNVSKGGPRLLLLNANPMEKEMLDSFVSLPAFILDNWDEMCARARHDHPGSRALLRKASLLPVDFSPEMLPPLWFKRFQLLRNYFGKDMYLMLERLIIAMEMDSDLHPPYLEDSNNAKKLDHLHPYSFPHLENHHESLVRITSQGVVSYRAEENEILRRMPDVLSQMTGHSVPQSGCCYGRFYANSTRTQRSSDLSATDEGPDVKPHL</sequence>
<evidence type="ECO:0000313" key="2">
    <source>
        <dbReference type="EMBL" id="CBY12589.1"/>
    </source>
</evidence>
<gene>
    <name evidence="2" type="ORF">GSOID_T00001989001</name>
</gene>
<feature type="compositionally biased region" description="Low complexity" evidence="1">
    <location>
        <begin position="970"/>
        <end position="993"/>
    </location>
</feature>
<name>E4XS41_OIKDI</name>
<evidence type="ECO:0000313" key="3">
    <source>
        <dbReference type="Proteomes" id="UP000001307"/>
    </source>
</evidence>
<feature type="compositionally biased region" description="Basic and acidic residues" evidence="1">
    <location>
        <begin position="30"/>
        <end position="44"/>
    </location>
</feature>
<feature type="compositionally biased region" description="Polar residues" evidence="1">
    <location>
        <begin position="620"/>
        <end position="634"/>
    </location>
</feature>
<dbReference type="Proteomes" id="UP000001307">
    <property type="component" value="Unassembled WGS sequence"/>
</dbReference>
<proteinExistence type="predicted"/>
<accession>E4XS41</accession>